<dbReference type="InterPro" id="IPR025110">
    <property type="entry name" value="AMP-bd_C"/>
</dbReference>
<dbReference type="InterPro" id="IPR045851">
    <property type="entry name" value="AMP-bd_C_sf"/>
</dbReference>
<dbReference type="AlphaFoldDB" id="A0A4R8ZUH9"/>
<evidence type="ECO:0000313" key="3">
    <source>
        <dbReference type="EMBL" id="TFD45975.1"/>
    </source>
</evidence>
<dbReference type="Gene3D" id="3.30.300.30">
    <property type="match status" value="1"/>
</dbReference>
<dbReference type="OrthoDB" id="9803968at2"/>
<sequence length="519" mass="55693">MAPTFDTASQQTIWALARHWADHRSGEHVIVDLPNPAEADGLRETTWERLVTDTAELRRRLAAIGVTDQRTALLSLPNSPLNVALWLAILANDAIVQAIDVESGVLVFERAIAATNPSVVFACTANAAQARAAIARTGSTARLIVPTDLGLVGHYGSIDGLARLGAEPATGPSTSVAAVLPTSGTSGLPKWVQLTQANIVMAAERLARSSGYLATDRHYLCSPFFHTNAQLYLCAPPFVTGGSIAIVPRFSASGYFSAARTTGATVSSMVAPPLRMALHKAIASGESDSGGLRLIQYGMTLSAADWDEWDDRFASIEMRQIYGQTESVTGVLGGSAWDTDDRVTIGRPFLGVPGVRLVGDDGDDVADGEPGELWVQGKPGSTLMLGYLDAPEATAETLVDGEWLRTGDIMVRQSDGRFQFRGRRMHIIRRGGENLSTYALELDLQACPLVTDVAITAKEDERLDALVVAHVIPDTGYTEPGFIEWCRTTLGKRAVPDEIRLRTSFPRTGSGRVIARDLE</sequence>
<dbReference type="InterPro" id="IPR020845">
    <property type="entry name" value="AMP-binding_CS"/>
</dbReference>
<keyword evidence="4" id="KW-1185">Reference proteome</keyword>
<dbReference type="Gene3D" id="3.40.50.12780">
    <property type="entry name" value="N-terminal domain of ligase-like"/>
    <property type="match status" value="1"/>
</dbReference>
<evidence type="ECO:0000259" key="1">
    <source>
        <dbReference type="Pfam" id="PF00501"/>
    </source>
</evidence>
<reference evidence="3 4" key="1">
    <citation type="submission" date="2019-03" db="EMBL/GenBank/DDBJ databases">
        <title>Genomics of glacier-inhabiting Cryobacterium strains.</title>
        <authorList>
            <person name="Liu Q."/>
            <person name="Xin Y.-H."/>
        </authorList>
    </citation>
    <scope>NUCLEOTIDE SEQUENCE [LARGE SCALE GENOMIC DNA]</scope>
    <source>
        <strain evidence="3 4">Hh14</strain>
    </source>
</reference>
<dbReference type="PANTHER" id="PTHR24096:SF421">
    <property type="entry name" value="CROTONOBETAINE_CARNITINE--COA LIGASE"/>
    <property type="match status" value="1"/>
</dbReference>
<feature type="domain" description="AMP-dependent synthetase/ligase" evidence="1">
    <location>
        <begin position="20"/>
        <end position="388"/>
    </location>
</feature>
<dbReference type="EMBL" id="SOHE01000078">
    <property type="protein sequence ID" value="TFD45975.1"/>
    <property type="molecule type" value="Genomic_DNA"/>
</dbReference>
<comment type="caution">
    <text evidence="3">The sequence shown here is derived from an EMBL/GenBank/DDBJ whole genome shotgun (WGS) entry which is preliminary data.</text>
</comment>
<dbReference type="Pfam" id="PF13193">
    <property type="entry name" value="AMP-binding_C"/>
    <property type="match status" value="1"/>
</dbReference>
<evidence type="ECO:0000313" key="4">
    <source>
        <dbReference type="Proteomes" id="UP000297447"/>
    </source>
</evidence>
<dbReference type="SUPFAM" id="SSF56801">
    <property type="entry name" value="Acetyl-CoA synthetase-like"/>
    <property type="match status" value="1"/>
</dbReference>
<keyword evidence="3" id="KW-0436">Ligase</keyword>
<dbReference type="GO" id="GO:0051108">
    <property type="term" value="F:carnitine-CoA ligase activity"/>
    <property type="evidence" value="ECO:0007669"/>
    <property type="project" value="TreeGrafter"/>
</dbReference>
<dbReference type="PROSITE" id="PS00455">
    <property type="entry name" value="AMP_BINDING"/>
    <property type="match status" value="1"/>
</dbReference>
<dbReference type="InterPro" id="IPR042099">
    <property type="entry name" value="ANL_N_sf"/>
</dbReference>
<evidence type="ECO:0000259" key="2">
    <source>
        <dbReference type="Pfam" id="PF13193"/>
    </source>
</evidence>
<dbReference type="PANTHER" id="PTHR24096">
    <property type="entry name" value="LONG-CHAIN-FATTY-ACID--COA LIGASE"/>
    <property type="match status" value="1"/>
</dbReference>
<name>A0A4R8ZUH9_9MICO</name>
<dbReference type="RefSeq" id="WP_134520892.1">
    <property type="nucleotide sequence ID" value="NZ_SOHE01000078.1"/>
</dbReference>
<protein>
    <submittedName>
        <fullName evidence="3">Long-chain fatty acid--CoA ligase</fullName>
    </submittedName>
</protein>
<dbReference type="InterPro" id="IPR000873">
    <property type="entry name" value="AMP-dep_synth/lig_dom"/>
</dbReference>
<feature type="domain" description="AMP-binding enzyme C-terminal" evidence="2">
    <location>
        <begin position="444"/>
        <end position="511"/>
    </location>
</feature>
<dbReference type="GO" id="GO:0051109">
    <property type="term" value="F:crotonobetaine-CoA ligase activity"/>
    <property type="evidence" value="ECO:0007669"/>
    <property type="project" value="TreeGrafter"/>
</dbReference>
<gene>
    <name evidence="3" type="ORF">E3T55_17865</name>
</gene>
<proteinExistence type="predicted"/>
<organism evidence="3 4">
    <name type="scientific">Cryobacterium frigoriphilum</name>
    <dbReference type="NCBI Taxonomy" id="1259150"/>
    <lineage>
        <taxon>Bacteria</taxon>
        <taxon>Bacillati</taxon>
        <taxon>Actinomycetota</taxon>
        <taxon>Actinomycetes</taxon>
        <taxon>Micrococcales</taxon>
        <taxon>Microbacteriaceae</taxon>
        <taxon>Cryobacterium</taxon>
    </lineage>
</organism>
<dbReference type="Pfam" id="PF00501">
    <property type="entry name" value="AMP-binding"/>
    <property type="match status" value="1"/>
</dbReference>
<dbReference type="Proteomes" id="UP000297447">
    <property type="component" value="Unassembled WGS sequence"/>
</dbReference>
<accession>A0A4R8ZUH9</accession>